<dbReference type="HOGENOM" id="CLU_120503_1_0_5"/>
<protein>
    <recommendedName>
        <fullName evidence="2">DnaD N-terminal domain-containing protein</fullName>
    </recommendedName>
</protein>
<accession>A0A011T8M1</accession>
<proteinExistence type="predicted"/>
<dbReference type="Pfam" id="PF21984">
    <property type="entry name" value="DnaD_N"/>
    <property type="match status" value="1"/>
</dbReference>
<evidence type="ECO:0000259" key="2">
    <source>
        <dbReference type="Pfam" id="PF21984"/>
    </source>
</evidence>
<dbReference type="eggNOG" id="COG1846">
    <property type="taxonomic scope" value="Bacteria"/>
</dbReference>
<evidence type="ECO:0000313" key="4">
    <source>
        <dbReference type="Proteomes" id="UP000019849"/>
    </source>
</evidence>
<dbReference type="InterPro" id="IPR053843">
    <property type="entry name" value="DnaD_N"/>
</dbReference>
<dbReference type="PATRIC" id="fig|69279.3.peg.2357"/>
<name>A0A011T8M1_9HYPH</name>
<feature type="region of interest" description="Disordered" evidence="1">
    <location>
        <begin position="137"/>
        <end position="163"/>
    </location>
</feature>
<dbReference type="Gene3D" id="1.10.10.10">
    <property type="entry name" value="Winged helix-like DNA-binding domain superfamily/Winged helix DNA-binding domain"/>
    <property type="match status" value="1"/>
</dbReference>
<evidence type="ECO:0000256" key="1">
    <source>
        <dbReference type="SAM" id="MobiDB-lite"/>
    </source>
</evidence>
<dbReference type="EMBL" id="JENY01000014">
    <property type="protein sequence ID" value="EXL07909.1"/>
    <property type="molecule type" value="Genomic_DNA"/>
</dbReference>
<dbReference type="SUPFAM" id="SSF46785">
    <property type="entry name" value="Winged helix' DNA-binding domain"/>
    <property type="match status" value="1"/>
</dbReference>
<dbReference type="STRING" id="69279.BG36_04845"/>
<gene>
    <name evidence="3" type="ORF">BG36_04845</name>
</gene>
<feature type="domain" description="DnaD N-terminal" evidence="2">
    <location>
        <begin position="38"/>
        <end position="131"/>
    </location>
</feature>
<dbReference type="InterPro" id="IPR036390">
    <property type="entry name" value="WH_DNA-bd_sf"/>
</dbReference>
<organism evidence="3 4">
    <name type="scientific">Aquamicrobium defluvii</name>
    <dbReference type="NCBI Taxonomy" id="69279"/>
    <lineage>
        <taxon>Bacteria</taxon>
        <taxon>Pseudomonadati</taxon>
        <taxon>Pseudomonadota</taxon>
        <taxon>Alphaproteobacteria</taxon>
        <taxon>Hyphomicrobiales</taxon>
        <taxon>Phyllobacteriaceae</taxon>
        <taxon>Aquamicrobium</taxon>
    </lineage>
</organism>
<sequence>MTLPNTVVPFPAKSEDETPGNFEKIWGKKVKGHGYAAIPSIMIRAQHRLGINTTQFSILIQLLEYLRTPGRDPFPTKQQLADRIGIKPSTVKANMQALEKAGFIEREQHRTAVGDWGANTYRLDGLIAKIKALEPDFTREREEKEEARKKAETPRGKRTKTKG</sequence>
<dbReference type="InterPro" id="IPR036388">
    <property type="entry name" value="WH-like_DNA-bd_sf"/>
</dbReference>
<reference evidence="3 4" key="1">
    <citation type="submission" date="2014-02" db="EMBL/GenBank/DDBJ databases">
        <title>Aquamicrobium defluvii Genome sequencing.</title>
        <authorList>
            <person name="Wang X."/>
        </authorList>
    </citation>
    <scope>NUCLEOTIDE SEQUENCE [LARGE SCALE GENOMIC DNA]</scope>
    <source>
        <strain evidence="3 4">W13Z1</strain>
    </source>
</reference>
<dbReference type="AlphaFoldDB" id="A0A011T8M1"/>
<feature type="compositionally biased region" description="Basic and acidic residues" evidence="1">
    <location>
        <begin position="137"/>
        <end position="155"/>
    </location>
</feature>
<evidence type="ECO:0000313" key="3">
    <source>
        <dbReference type="EMBL" id="EXL07909.1"/>
    </source>
</evidence>
<dbReference type="RefSeq" id="WP_035026774.1">
    <property type="nucleotide sequence ID" value="NZ_KK073887.1"/>
</dbReference>
<comment type="caution">
    <text evidence="3">The sequence shown here is derived from an EMBL/GenBank/DDBJ whole genome shotgun (WGS) entry which is preliminary data.</text>
</comment>
<dbReference type="Proteomes" id="UP000019849">
    <property type="component" value="Unassembled WGS sequence"/>
</dbReference>